<accession>A0ABV9EKS1</accession>
<dbReference type="EMBL" id="JBHSFN010000020">
    <property type="protein sequence ID" value="MFC4590052.1"/>
    <property type="molecule type" value="Genomic_DNA"/>
</dbReference>
<organism evidence="3 4">
    <name type="scientific">Sphaerisporangium corydalis</name>
    <dbReference type="NCBI Taxonomy" id="1441875"/>
    <lineage>
        <taxon>Bacteria</taxon>
        <taxon>Bacillati</taxon>
        <taxon>Actinomycetota</taxon>
        <taxon>Actinomycetes</taxon>
        <taxon>Streptosporangiales</taxon>
        <taxon>Streptosporangiaceae</taxon>
        <taxon>Sphaerisporangium</taxon>
    </lineage>
</organism>
<feature type="domain" description="Histidine kinase/HSP90-like ATPase" evidence="2">
    <location>
        <begin position="13"/>
        <end position="138"/>
    </location>
</feature>
<dbReference type="PANTHER" id="PTHR35526">
    <property type="entry name" value="ANTI-SIGMA-F FACTOR RSBW-RELATED"/>
    <property type="match status" value="1"/>
</dbReference>
<reference evidence="4" key="1">
    <citation type="journal article" date="2019" name="Int. J. Syst. Evol. Microbiol.">
        <title>The Global Catalogue of Microorganisms (GCM) 10K type strain sequencing project: providing services to taxonomists for standard genome sequencing and annotation.</title>
        <authorList>
            <consortium name="The Broad Institute Genomics Platform"/>
            <consortium name="The Broad Institute Genome Sequencing Center for Infectious Disease"/>
            <person name="Wu L."/>
            <person name="Ma J."/>
        </authorList>
    </citation>
    <scope>NUCLEOTIDE SEQUENCE [LARGE SCALE GENOMIC DNA]</scope>
    <source>
        <strain evidence="4">CCUG 49560</strain>
    </source>
</reference>
<protein>
    <submittedName>
        <fullName evidence="3">ATP-binding protein</fullName>
    </submittedName>
</protein>
<keyword evidence="3" id="KW-0547">Nucleotide-binding</keyword>
<keyword evidence="1" id="KW-0723">Serine/threonine-protein kinase</keyword>
<keyword evidence="4" id="KW-1185">Reference proteome</keyword>
<sequence>MAGVRARELYVEIPARLDAASLARAHVRRVLLKWRWEELSDLAELVVSELVTNAVKATMESRGSAVMGTRNAGAGHISVDVYRVAGLVVIEVGDTCRTPPMLKAAGPEDEGGRGLQLVDAVATRWGYRRPASGGKVVWCALHRPSRTRRYASE</sequence>
<name>A0ABV9EKS1_9ACTN</name>
<dbReference type="RefSeq" id="WP_262843884.1">
    <property type="nucleotide sequence ID" value="NZ_JANZYP010000022.1"/>
</dbReference>
<dbReference type="Proteomes" id="UP001595891">
    <property type="component" value="Unassembled WGS sequence"/>
</dbReference>
<proteinExistence type="predicted"/>
<evidence type="ECO:0000313" key="4">
    <source>
        <dbReference type="Proteomes" id="UP001595891"/>
    </source>
</evidence>
<keyword evidence="1" id="KW-0418">Kinase</keyword>
<evidence type="ECO:0000259" key="2">
    <source>
        <dbReference type="Pfam" id="PF13581"/>
    </source>
</evidence>
<dbReference type="Gene3D" id="3.30.565.10">
    <property type="entry name" value="Histidine kinase-like ATPase, C-terminal domain"/>
    <property type="match status" value="1"/>
</dbReference>
<dbReference type="CDD" id="cd16936">
    <property type="entry name" value="HATPase_RsbW-like"/>
    <property type="match status" value="1"/>
</dbReference>
<dbReference type="PANTHER" id="PTHR35526:SF3">
    <property type="entry name" value="ANTI-SIGMA-F FACTOR RSBW"/>
    <property type="match status" value="1"/>
</dbReference>
<dbReference type="InterPro" id="IPR050267">
    <property type="entry name" value="Anti-sigma-factor_SerPK"/>
</dbReference>
<dbReference type="InterPro" id="IPR003594">
    <property type="entry name" value="HATPase_dom"/>
</dbReference>
<dbReference type="SUPFAM" id="SSF55874">
    <property type="entry name" value="ATPase domain of HSP90 chaperone/DNA topoisomerase II/histidine kinase"/>
    <property type="match status" value="1"/>
</dbReference>
<dbReference type="Pfam" id="PF13581">
    <property type="entry name" value="HATPase_c_2"/>
    <property type="match status" value="1"/>
</dbReference>
<gene>
    <name evidence="3" type="ORF">ACFO8L_28445</name>
</gene>
<dbReference type="GO" id="GO:0005524">
    <property type="term" value="F:ATP binding"/>
    <property type="evidence" value="ECO:0007669"/>
    <property type="project" value="UniProtKB-KW"/>
</dbReference>
<comment type="caution">
    <text evidence="3">The sequence shown here is derived from an EMBL/GenBank/DDBJ whole genome shotgun (WGS) entry which is preliminary data.</text>
</comment>
<keyword evidence="3" id="KW-0067">ATP-binding</keyword>
<evidence type="ECO:0000256" key="1">
    <source>
        <dbReference type="ARBA" id="ARBA00022527"/>
    </source>
</evidence>
<evidence type="ECO:0000313" key="3">
    <source>
        <dbReference type="EMBL" id="MFC4590052.1"/>
    </source>
</evidence>
<keyword evidence="1" id="KW-0808">Transferase</keyword>
<dbReference type="InterPro" id="IPR036890">
    <property type="entry name" value="HATPase_C_sf"/>
</dbReference>